<keyword evidence="12" id="KW-1185">Reference proteome</keyword>
<dbReference type="EC" id="4.1.1.81" evidence="4"/>
<evidence type="ECO:0000259" key="10">
    <source>
        <dbReference type="Pfam" id="PF00155"/>
    </source>
</evidence>
<dbReference type="InterPro" id="IPR005860">
    <property type="entry name" value="CobD"/>
</dbReference>
<protein>
    <recommendedName>
        <fullName evidence="4">threonine-phosphate decarboxylase</fullName>
        <ecNumber evidence="4">4.1.1.81</ecNumber>
    </recommendedName>
    <alternativeName>
        <fullName evidence="8">L-threonine-O-3-phosphate decarboxylase</fullName>
    </alternativeName>
</protein>
<dbReference type="PANTHER" id="PTHR42885">
    <property type="entry name" value="HISTIDINOL-PHOSPHATE AMINOTRANSFERASE-RELATED"/>
    <property type="match status" value="1"/>
</dbReference>
<dbReference type="AlphaFoldDB" id="A0A1G8MXQ8"/>
<accession>A0A1G8MXQ8</accession>
<evidence type="ECO:0000256" key="2">
    <source>
        <dbReference type="ARBA" id="ARBA00003444"/>
    </source>
</evidence>
<dbReference type="SUPFAM" id="SSF53383">
    <property type="entry name" value="PLP-dependent transferases"/>
    <property type="match status" value="1"/>
</dbReference>
<evidence type="ECO:0000256" key="1">
    <source>
        <dbReference type="ARBA" id="ARBA00001933"/>
    </source>
</evidence>
<feature type="domain" description="Aminotransferase class I/classII large" evidence="10">
    <location>
        <begin position="83"/>
        <end position="322"/>
    </location>
</feature>
<evidence type="ECO:0000256" key="8">
    <source>
        <dbReference type="ARBA" id="ARBA00029996"/>
    </source>
</evidence>
<dbReference type="NCBIfam" id="TIGR01140">
    <property type="entry name" value="L_thr_O3P_dcar"/>
    <property type="match status" value="1"/>
</dbReference>
<dbReference type="Gene3D" id="3.40.640.10">
    <property type="entry name" value="Type I PLP-dependent aspartate aminotransferase-like (Major domain)"/>
    <property type="match status" value="1"/>
</dbReference>
<dbReference type="InterPro" id="IPR015421">
    <property type="entry name" value="PyrdxlP-dep_Trfase_major"/>
</dbReference>
<gene>
    <name evidence="11" type="ORF">SAMN04488026_100687</name>
</gene>
<evidence type="ECO:0000256" key="7">
    <source>
        <dbReference type="ARBA" id="ARBA00023239"/>
    </source>
</evidence>
<dbReference type="OrthoDB" id="9799304at2"/>
<dbReference type="EMBL" id="FNEK01000006">
    <property type="protein sequence ID" value="SDI72819.1"/>
    <property type="molecule type" value="Genomic_DNA"/>
</dbReference>
<dbReference type="InterPro" id="IPR004838">
    <property type="entry name" value="NHTrfase_class1_PyrdxlP-BS"/>
</dbReference>
<evidence type="ECO:0000256" key="3">
    <source>
        <dbReference type="ARBA" id="ARBA00004953"/>
    </source>
</evidence>
<dbReference type="GO" id="GO:0030170">
    <property type="term" value="F:pyridoxal phosphate binding"/>
    <property type="evidence" value="ECO:0007669"/>
    <property type="project" value="InterPro"/>
</dbReference>
<dbReference type="InterPro" id="IPR015422">
    <property type="entry name" value="PyrdxlP-dep_Trfase_small"/>
</dbReference>
<dbReference type="CDD" id="cd00609">
    <property type="entry name" value="AAT_like"/>
    <property type="match status" value="1"/>
</dbReference>
<reference evidence="11 12" key="1">
    <citation type="submission" date="2016-10" db="EMBL/GenBank/DDBJ databases">
        <authorList>
            <person name="de Groot N.N."/>
        </authorList>
    </citation>
    <scope>NUCLEOTIDE SEQUENCE [LARGE SCALE GENOMIC DNA]</scope>
    <source>
        <strain evidence="11 12">DSM 25294</strain>
    </source>
</reference>
<dbReference type="PANTHER" id="PTHR42885:SF1">
    <property type="entry name" value="THREONINE-PHOSPHATE DECARBOXYLASE"/>
    <property type="match status" value="1"/>
</dbReference>
<dbReference type="InterPro" id="IPR004839">
    <property type="entry name" value="Aminotransferase_I/II_large"/>
</dbReference>
<evidence type="ECO:0000313" key="12">
    <source>
        <dbReference type="Proteomes" id="UP000199382"/>
    </source>
</evidence>
<evidence type="ECO:0000256" key="4">
    <source>
        <dbReference type="ARBA" id="ARBA00012285"/>
    </source>
</evidence>
<dbReference type="InterPro" id="IPR015424">
    <property type="entry name" value="PyrdxlP-dep_Trfase"/>
</dbReference>
<sequence length="331" mass="35782">MAGEKGNGTRGSKRDHGGGLDAACERWGGKRHDWLDLSTGINPVPYPLPELPSDAWTALPDSNSLARLIVAARECWEVPAGLEVLPTHGASAPIARIPFLLTRQASGKVHIPAPTYNEHAAAFRNAGFDVVPRIDDRPVDATVLVHPNNPDGRVWTAGELPDTGFLIVDESFCDIHPERSLLPVVATRPRTLVLKSFGKFWGLAGLRLGFVIGPPELIAPLREMTGPWSVSGPALTIGAAALQDTAWAEATRARLDTDATRLDALMAAAGATLAGGTSLFRLYRTDDATAMQERLARGHVWSRRFPYSSEWIRLGLPGNESDWQQLEQALA</sequence>
<dbReference type="GO" id="GO:0009236">
    <property type="term" value="P:cobalamin biosynthetic process"/>
    <property type="evidence" value="ECO:0007669"/>
    <property type="project" value="UniProtKB-UniPathway"/>
</dbReference>
<comment type="catalytic activity">
    <reaction evidence="9">
        <text>O-phospho-L-threonine + H(+) = (R)-1-aminopropan-2-yl phosphate + CO2</text>
        <dbReference type="Rhea" id="RHEA:11492"/>
        <dbReference type="ChEBI" id="CHEBI:15378"/>
        <dbReference type="ChEBI" id="CHEBI:16526"/>
        <dbReference type="ChEBI" id="CHEBI:58563"/>
        <dbReference type="ChEBI" id="CHEBI:58675"/>
        <dbReference type="EC" id="4.1.1.81"/>
    </reaction>
</comment>
<dbReference type="Gene3D" id="3.90.1150.10">
    <property type="entry name" value="Aspartate Aminotransferase, domain 1"/>
    <property type="match status" value="1"/>
</dbReference>
<name>A0A1G8MXQ8_9RHOB</name>
<comment type="pathway">
    <text evidence="3">Cofactor biosynthesis; adenosylcobalamin biosynthesis.</text>
</comment>
<comment type="cofactor">
    <cofactor evidence="1">
        <name>pyridoxal 5'-phosphate</name>
        <dbReference type="ChEBI" id="CHEBI:597326"/>
    </cofactor>
</comment>
<proteinExistence type="predicted"/>
<dbReference type="PROSITE" id="PS00105">
    <property type="entry name" value="AA_TRANSFER_CLASS_1"/>
    <property type="match status" value="1"/>
</dbReference>
<evidence type="ECO:0000313" key="11">
    <source>
        <dbReference type="EMBL" id="SDI72819.1"/>
    </source>
</evidence>
<evidence type="ECO:0000256" key="5">
    <source>
        <dbReference type="ARBA" id="ARBA00022573"/>
    </source>
</evidence>
<organism evidence="11 12">
    <name type="scientific">Aliiruegeria lutimaris</name>
    <dbReference type="NCBI Taxonomy" id="571298"/>
    <lineage>
        <taxon>Bacteria</taxon>
        <taxon>Pseudomonadati</taxon>
        <taxon>Pseudomonadota</taxon>
        <taxon>Alphaproteobacteria</taxon>
        <taxon>Rhodobacterales</taxon>
        <taxon>Roseobacteraceae</taxon>
        <taxon>Aliiruegeria</taxon>
    </lineage>
</organism>
<comment type="function">
    <text evidence="2">Decarboxylates L-threonine-O-3-phosphate to yield (R)-1-amino-2-propanol O-2-phosphate, the precursor for the linkage between the nucleotide loop and the corrin ring in cobalamin.</text>
</comment>
<dbReference type="RefSeq" id="WP_093150567.1">
    <property type="nucleotide sequence ID" value="NZ_FNEK01000006.1"/>
</dbReference>
<keyword evidence="6" id="KW-0663">Pyridoxal phosphate</keyword>
<dbReference type="GO" id="GO:0048472">
    <property type="term" value="F:threonine-phosphate decarboxylase activity"/>
    <property type="evidence" value="ECO:0007669"/>
    <property type="project" value="UniProtKB-EC"/>
</dbReference>
<evidence type="ECO:0000256" key="6">
    <source>
        <dbReference type="ARBA" id="ARBA00022898"/>
    </source>
</evidence>
<dbReference type="UniPathway" id="UPA00148"/>
<dbReference type="Pfam" id="PF00155">
    <property type="entry name" value="Aminotran_1_2"/>
    <property type="match status" value="1"/>
</dbReference>
<keyword evidence="7" id="KW-0456">Lyase</keyword>
<evidence type="ECO:0000256" key="9">
    <source>
        <dbReference type="ARBA" id="ARBA00048531"/>
    </source>
</evidence>
<dbReference type="STRING" id="571298.SAMN04488026_100687"/>
<keyword evidence="5" id="KW-0169">Cobalamin biosynthesis</keyword>
<dbReference type="Proteomes" id="UP000199382">
    <property type="component" value="Unassembled WGS sequence"/>
</dbReference>